<name>A0A495BIM8_VOGIN</name>
<accession>A0A495BIM8</accession>
<dbReference type="Proteomes" id="UP000279384">
    <property type="component" value="Unassembled WGS sequence"/>
</dbReference>
<gene>
    <name evidence="1" type="ORF">C8E02_0976</name>
</gene>
<reference evidence="1 2" key="1">
    <citation type="submission" date="2018-10" db="EMBL/GenBank/DDBJ databases">
        <title>Genomic Encyclopedia of Type Strains, Phase IV (KMG-IV): sequencing the most valuable type-strain genomes for metagenomic binning, comparative biology and taxonomic classification.</title>
        <authorList>
            <person name="Goeker M."/>
        </authorList>
    </citation>
    <scope>NUCLEOTIDE SEQUENCE [LARGE SCALE GENOMIC DNA]</scope>
    <source>
        <strain evidence="1 2">DSM 3303</strain>
    </source>
</reference>
<evidence type="ECO:0000313" key="1">
    <source>
        <dbReference type="EMBL" id="RKQ61209.1"/>
    </source>
</evidence>
<protein>
    <submittedName>
        <fullName evidence="1">Uncharacterized protein</fullName>
    </submittedName>
</protein>
<dbReference type="EMBL" id="RBID01000011">
    <property type="protein sequence ID" value="RKQ61209.1"/>
    <property type="molecule type" value="Genomic_DNA"/>
</dbReference>
<dbReference type="AlphaFoldDB" id="A0A495BIM8"/>
<evidence type="ECO:0000313" key="2">
    <source>
        <dbReference type="Proteomes" id="UP000279384"/>
    </source>
</evidence>
<proteinExistence type="predicted"/>
<organism evidence="1 2">
    <name type="scientific">Vogesella indigofera</name>
    <name type="common">Pseudomonas indigofera</name>
    <dbReference type="NCBI Taxonomy" id="45465"/>
    <lineage>
        <taxon>Bacteria</taxon>
        <taxon>Pseudomonadati</taxon>
        <taxon>Pseudomonadota</taxon>
        <taxon>Betaproteobacteria</taxon>
        <taxon>Neisseriales</taxon>
        <taxon>Chromobacteriaceae</taxon>
        <taxon>Vogesella</taxon>
    </lineage>
</organism>
<sequence length="51" mass="5670">MEAQQKKLNTAQKDMILNALCQLVANQRDTGRSVQDTAKDLIEAARLINEA</sequence>
<dbReference type="RefSeq" id="WP_170152103.1">
    <property type="nucleotide sequence ID" value="NZ_RBID01000011.1"/>
</dbReference>
<comment type="caution">
    <text evidence="1">The sequence shown here is derived from an EMBL/GenBank/DDBJ whole genome shotgun (WGS) entry which is preliminary data.</text>
</comment>